<dbReference type="InterPro" id="IPR016197">
    <property type="entry name" value="Chromo-like_dom_sf"/>
</dbReference>
<organism evidence="4 5">
    <name type="scientific">Ophiocordyceps unilateralis</name>
    <name type="common">Zombie-ant fungus</name>
    <name type="synonym">Torrubia unilateralis</name>
    <dbReference type="NCBI Taxonomy" id="268505"/>
    <lineage>
        <taxon>Eukaryota</taxon>
        <taxon>Fungi</taxon>
        <taxon>Dikarya</taxon>
        <taxon>Ascomycota</taxon>
        <taxon>Pezizomycotina</taxon>
        <taxon>Sordariomycetes</taxon>
        <taxon>Hypocreomycetidae</taxon>
        <taxon>Hypocreales</taxon>
        <taxon>Ophiocordycipitaceae</taxon>
        <taxon>Ophiocordyceps</taxon>
    </lineage>
</organism>
<dbReference type="GO" id="GO:0006338">
    <property type="term" value="P:chromatin remodeling"/>
    <property type="evidence" value="ECO:0007669"/>
    <property type="project" value="UniProtKB-ARBA"/>
</dbReference>
<evidence type="ECO:0000313" key="5">
    <source>
        <dbReference type="Proteomes" id="UP000037136"/>
    </source>
</evidence>
<sequence>MLASIFSRSTPSTTTSTTTAATETVSDYKAWPSGMPRAARQSTGRAQKPPRGVSSCAAVTPSRACPPAPVSPVSPVADNSGGLHGDHEQDVGAGDADEIPDGESGFSRFVNHRWAGTSIEIQVEWEDGDMTWEPEANLHADALETLLRYWATKGGRPSNPLAPDMYDIFAIRKHSKDRRRLMVEWVGYDPKETSWIRRTVVEDTAPQLVEDYWKALAVREPV</sequence>
<proteinExistence type="predicted"/>
<dbReference type="SUPFAM" id="SSF54160">
    <property type="entry name" value="Chromo domain-like"/>
    <property type="match status" value="2"/>
</dbReference>
<evidence type="ECO:0000313" key="4">
    <source>
        <dbReference type="EMBL" id="PFH62930.1"/>
    </source>
</evidence>
<comment type="subunit">
    <text evidence="1">Component of the NuA4 histone acetyltransferase complex.</text>
</comment>
<dbReference type="InterPro" id="IPR000953">
    <property type="entry name" value="Chromo/chromo_shadow_dom"/>
</dbReference>
<protein>
    <recommendedName>
        <fullName evidence="3">Chromo domain-containing protein</fullName>
    </recommendedName>
</protein>
<evidence type="ECO:0000256" key="2">
    <source>
        <dbReference type="SAM" id="MobiDB-lite"/>
    </source>
</evidence>
<dbReference type="STRING" id="268505.A0A2A9PQ73"/>
<dbReference type="OrthoDB" id="433924at2759"/>
<reference evidence="4 5" key="1">
    <citation type="journal article" date="2015" name="BMC Genomics">
        <title>Gene expression during zombie ant biting behavior reflects the complexity underlying fungal parasitic behavioral manipulation.</title>
        <authorList>
            <person name="de Bekker C."/>
            <person name="Ohm R.A."/>
            <person name="Loreto R.G."/>
            <person name="Sebastian A."/>
            <person name="Albert I."/>
            <person name="Merrow M."/>
            <person name="Brachmann A."/>
            <person name="Hughes D.P."/>
        </authorList>
    </citation>
    <scope>NUCLEOTIDE SEQUENCE [LARGE SCALE GENOMIC DNA]</scope>
    <source>
        <strain evidence="4 5">SC16a</strain>
    </source>
</reference>
<dbReference type="PROSITE" id="PS50013">
    <property type="entry name" value="CHROMO_2"/>
    <property type="match status" value="1"/>
</dbReference>
<feature type="region of interest" description="Disordered" evidence="2">
    <location>
        <begin position="1"/>
        <end position="99"/>
    </location>
</feature>
<gene>
    <name evidence="4" type="ORF">XA68_10983</name>
</gene>
<dbReference type="CDD" id="cd00024">
    <property type="entry name" value="CD_CSD"/>
    <property type="match status" value="1"/>
</dbReference>
<comment type="caution">
    <text evidence="4">The sequence shown here is derived from an EMBL/GenBank/DDBJ whole genome shotgun (WGS) entry which is preliminary data.</text>
</comment>
<dbReference type="Gene3D" id="2.40.50.40">
    <property type="match status" value="1"/>
</dbReference>
<dbReference type="EMBL" id="LAZP02000013">
    <property type="protein sequence ID" value="PFH62930.1"/>
    <property type="molecule type" value="Genomic_DNA"/>
</dbReference>
<reference evidence="4 5" key="2">
    <citation type="journal article" date="2017" name="Sci. Rep.">
        <title>Ant-infecting Ophiocordyceps genomes reveal a high diversity of potential behavioral manipulation genes and a possible major role for enterotoxins.</title>
        <authorList>
            <person name="de Bekker C."/>
            <person name="Ohm R.A."/>
            <person name="Evans H.C."/>
            <person name="Brachmann A."/>
            <person name="Hughes D.P."/>
        </authorList>
    </citation>
    <scope>NUCLEOTIDE SEQUENCE [LARGE SCALE GENOMIC DNA]</scope>
    <source>
        <strain evidence="4 5">SC16a</strain>
    </source>
</reference>
<keyword evidence="5" id="KW-1185">Reference proteome</keyword>
<feature type="domain" description="Chromo" evidence="3">
    <location>
        <begin position="166"/>
        <end position="222"/>
    </location>
</feature>
<accession>A0A2A9PQ73</accession>
<evidence type="ECO:0000259" key="3">
    <source>
        <dbReference type="PROSITE" id="PS50013"/>
    </source>
</evidence>
<evidence type="ECO:0000256" key="1">
    <source>
        <dbReference type="ARBA" id="ARBA00011353"/>
    </source>
</evidence>
<dbReference type="AlphaFoldDB" id="A0A2A9PQ73"/>
<dbReference type="Proteomes" id="UP000037136">
    <property type="component" value="Unassembled WGS sequence"/>
</dbReference>
<name>A0A2A9PQ73_OPHUN</name>
<feature type="compositionally biased region" description="Low complexity" evidence="2">
    <location>
        <begin position="7"/>
        <end position="25"/>
    </location>
</feature>